<dbReference type="SUPFAM" id="SSF50341">
    <property type="entry name" value="CheW-like"/>
    <property type="match status" value="1"/>
</dbReference>
<dbReference type="InterPro" id="IPR036061">
    <property type="entry name" value="CheW-like_dom_sf"/>
</dbReference>
<evidence type="ECO:0000313" key="3">
    <source>
        <dbReference type="Proteomes" id="UP000001175"/>
    </source>
</evidence>
<dbReference type="GO" id="GO:0006935">
    <property type="term" value="P:chemotaxis"/>
    <property type="evidence" value="ECO:0007669"/>
    <property type="project" value="InterPro"/>
</dbReference>
<dbReference type="GO" id="GO:0005829">
    <property type="term" value="C:cytosol"/>
    <property type="evidence" value="ECO:0007669"/>
    <property type="project" value="TreeGrafter"/>
</dbReference>
<evidence type="ECO:0000259" key="1">
    <source>
        <dbReference type="PROSITE" id="PS50851"/>
    </source>
</evidence>
<protein>
    <recommendedName>
        <fullName evidence="1">CheW-like domain-containing protein</fullName>
    </recommendedName>
</protein>
<dbReference type="InterPro" id="IPR039315">
    <property type="entry name" value="CheW"/>
</dbReference>
<organism evidence="2 3">
    <name type="scientific">Synechococcus sp. (strain ATCC 27144 / PCC 6301 / SAUG 1402/1)</name>
    <name type="common">Anacystis nidulans</name>
    <dbReference type="NCBI Taxonomy" id="269084"/>
    <lineage>
        <taxon>Bacteria</taxon>
        <taxon>Bacillati</taxon>
        <taxon>Cyanobacteriota</taxon>
        <taxon>Cyanophyceae</taxon>
        <taxon>Synechococcales</taxon>
        <taxon>Synechococcaceae</taxon>
        <taxon>Synechococcus</taxon>
    </lineage>
</organism>
<dbReference type="SMART" id="SM00260">
    <property type="entry name" value="CheW"/>
    <property type="match status" value="1"/>
</dbReference>
<sequence length="168" mass="18255">MNSSLSFELTNTGAADQTTQSFLKLRLSDTTIAVIPTVEAQEVVMVTHQQLTLMPNMPGTILGLLNHRNRVIWVIDLPQLLGLPMLMLDLRQYAVVVIQVAGQLLGLAIQQIEGLSRLNPSDIQSPVGSVDASLVPFLRGCYLQDQELLLVLDAAAIAHAKSLQPHAI</sequence>
<evidence type="ECO:0000313" key="2">
    <source>
        <dbReference type="EMBL" id="BAD78873.1"/>
    </source>
</evidence>
<dbReference type="eggNOG" id="COG0835">
    <property type="taxonomic scope" value="Bacteria"/>
</dbReference>
<dbReference type="Proteomes" id="UP000001175">
    <property type="component" value="Chromosome"/>
</dbReference>
<dbReference type="Gene3D" id="2.30.30.40">
    <property type="entry name" value="SH3 Domains"/>
    <property type="match status" value="1"/>
</dbReference>
<dbReference type="PROSITE" id="PS50851">
    <property type="entry name" value="CHEW"/>
    <property type="match status" value="1"/>
</dbReference>
<dbReference type="GO" id="GO:0007165">
    <property type="term" value="P:signal transduction"/>
    <property type="evidence" value="ECO:0007669"/>
    <property type="project" value="InterPro"/>
</dbReference>
<dbReference type="PANTHER" id="PTHR22617">
    <property type="entry name" value="CHEMOTAXIS SENSOR HISTIDINE KINASE-RELATED"/>
    <property type="match status" value="1"/>
</dbReference>
<accession>A0A0H3K6X2</accession>
<dbReference type="AlphaFoldDB" id="A0A0H3K6X2"/>
<feature type="domain" description="CheW-like" evidence="1">
    <location>
        <begin position="19"/>
        <end position="163"/>
    </location>
</feature>
<reference evidence="2 3" key="1">
    <citation type="journal article" date="2007" name="Photosyn. Res.">
        <title>Complete nucleotide sequence of the freshwater unicellular cyanobacterium Synechococcus elongatus PCC 6301 chromosome: gene content and organization.</title>
        <authorList>
            <person name="Sugita C."/>
            <person name="Ogata K."/>
            <person name="Shikata M."/>
            <person name="Jikuya H."/>
            <person name="Takano J."/>
            <person name="Furumichi M."/>
            <person name="Kanehisa M."/>
            <person name="Omata T."/>
            <person name="Sugiura M."/>
            <person name="Sugita M."/>
        </authorList>
    </citation>
    <scope>NUCLEOTIDE SEQUENCE [LARGE SCALE GENOMIC DNA]</scope>
    <source>
        <strain evidence="3">ATCC 27144 / PCC 6301 / SAUG 1402/1</strain>
    </source>
</reference>
<dbReference type="EMBL" id="AP008231">
    <property type="protein sequence ID" value="BAD78873.1"/>
    <property type="molecule type" value="Genomic_DNA"/>
</dbReference>
<dbReference type="PANTHER" id="PTHR22617:SF23">
    <property type="entry name" value="CHEMOTAXIS PROTEIN CHEW"/>
    <property type="match status" value="1"/>
</dbReference>
<dbReference type="KEGG" id="syc:syc0683_c"/>
<proteinExistence type="predicted"/>
<dbReference type="RefSeq" id="WP_011242995.1">
    <property type="nucleotide sequence ID" value="NZ_CP085785.1"/>
</dbReference>
<dbReference type="GeneID" id="72429705"/>
<gene>
    <name evidence="2" type="ordered locus">syc0683_c</name>
</gene>
<dbReference type="Gene3D" id="2.40.50.180">
    <property type="entry name" value="CheA-289, Domain 4"/>
    <property type="match status" value="1"/>
</dbReference>
<dbReference type="InterPro" id="IPR002545">
    <property type="entry name" value="CheW-lke_dom"/>
</dbReference>
<dbReference type="Pfam" id="PF01584">
    <property type="entry name" value="CheW"/>
    <property type="match status" value="1"/>
</dbReference>
<name>A0A0H3K6X2_SYNP6</name>